<dbReference type="RefSeq" id="WP_218405103.1">
    <property type="nucleotide sequence ID" value="NZ_JAGSPC010000001.1"/>
</dbReference>
<name>A0A9X1JPY8_9SPHN</name>
<reference evidence="1" key="1">
    <citation type="submission" date="2021-04" db="EMBL/GenBank/DDBJ databases">
        <authorList>
            <person name="Pira H."/>
            <person name="Risdian C."/>
            <person name="Wink J."/>
        </authorList>
    </citation>
    <scope>NUCLEOTIDE SEQUENCE</scope>
    <source>
        <strain evidence="1">WH158</strain>
    </source>
</reference>
<accession>A0A9X1JPY8</accession>
<evidence type="ECO:0000313" key="1">
    <source>
        <dbReference type="EMBL" id="MBV7259927.1"/>
    </source>
</evidence>
<comment type="caution">
    <text evidence="1">The sequence shown here is derived from an EMBL/GenBank/DDBJ whole genome shotgun (WGS) entry which is preliminary data.</text>
</comment>
<evidence type="ECO:0000313" key="2">
    <source>
        <dbReference type="Proteomes" id="UP001138681"/>
    </source>
</evidence>
<dbReference type="Proteomes" id="UP001138681">
    <property type="component" value="Unassembled WGS sequence"/>
</dbReference>
<proteinExistence type="predicted"/>
<sequence length="85" mass="9138">MAQMPLPKAHELFSIIQTLEQQLKRLDEIGSGIGAVHVNAAIEQLQSNLAVVNDNDLGSFDPALICLIPEAQTGPSKPKFGSTRD</sequence>
<dbReference type="EMBL" id="JAGSPC010000001">
    <property type="protein sequence ID" value="MBV7259927.1"/>
    <property type="molecule type" value="Genomic_DNA"/>
</dbReference>
<keyword evidence="2" id="KW-1185">Reference proteome</keyword>
<organism evidence="1 2">
    <name type="scientific">Erythrobacter crassostreae</name>
    <dbReference type="NCBI Taxonomy" id="2828328"/>
    <lineage>
        <taxon>Bacteria</taxon>
        <taxon>Pseudomonadati</taxon>
        <taxon>Pseudomonadota</taxon>
        <taxon>Alphaproteobacteria</taxon>
        <taxon>Sphingomonadales</taxon>
        <taxon>Erythrobacteraceae</taxon>
        <taxon>Erythrobacter/Porphyrobacter group</taxon>
        <taxon>Erythrobacter</taxon>
    </lineage>
</organism>
<protein>
    <submittedName>
        <fullName evidence="1">Uncharacterized protein</fullName>
    </submittedName>
</protein>
<dbReference type="AlphaFoldDB" id="A0A9X1JPY8"/>
<gene>
    <name evidence="1" type="ORF">KCG46_10145</name>
</gene>